<protein>
    <submittedName>
        <fullName evidence="1">Uncharacterized protein</fullName>
    </submittedName>
</protein>
<dbReference type="EMBL" id="JAIWYP010000007">
    <property type="protein sequence ID" value="KAH3791185.1"/>
    <property type="molecule type" value="Genomic_DNA"/>
</dbReference>
<proteinExistence type="predicted"/>
<sequence>MDTTMLELPRCWDTRRYHAAITTGLRHHAVITIDSCTMQQSLHDSITMQLSQ</sequence>
<gene>
    <name evidence="1" type="ORF">DPMN_144665</name>
</gene>
<evidence type="ECO:0000313" key="1">
    <source>
        <dbReference type="EMBL" id="KAH3791185.1"/>
    </source>
</evidence>
<dbReference type="AlphaFoldDB" id="A0A9D4F2J7"/>
<accession>A0A9D4F2J7</accession>
<name>A0A9D4F2J7_DREPO</name>
<organism evidence="1 2">
    <name type="scientific">Dreissena polymorpha</name>
    <name type="common">Zebra mussel</name>
    <name type="synonym">Mytilus polymorpha</name>
    <dbReference type="NCBI Taxonomy" id="45954"/>
    <lineage>
        <taxon>Eukaryota</taxon>
        <taxon>Metazoa</taxon>
        <taxon>Spiralia</taxon>
        <taxon>Lophotrochozoa</taxon>
        <taxon>Mollusca</taxon>
        <taxon>Bivalvia</taxon>
        <taxon>Autobranchia</taxon>
        <taxon>Heteroconchia</taxon>
        <taxon>Euheterodonta</taxon>
        <taxon>Imparidentia</taxon>
        <taxon>Neoheterodontei</taxon>
        <taxon>Myida</taxon>
        <taxon>Dreissenoidea</taxon>
        <taxon>Dreissenidae</taxon>
        <taxon>Dreissena</taxon>
    </lineage>
</organism>
<reference evidence="1" key="1">
    <citation type="journal article" date="2019" name="bioRxiv">
        <title>The Genome of the Zebra Mussel, Dreissena polymorpha: A Resource for Invasive Species Research.</title>
        <authorList>
            <person name="McCartney M.A."/>
            <person name="Auch B."/>
            <person name="Kono T."/>
            <person name="Mallez S."/>
            <person name="Zhang Y."/>
            <person name="Obille A."/>
            <person name="Becker A."/>
            <person name="Abrahante J.E."/>
            <person name="Garbe J."/>
            <person name="Badalamenti J.P."/>
            <person name="Herman A."/>
            <person name="Mangelson H."/>
            <person name="Liachko I."/>
            <person name="Sullivan S."/>
            <person name="Sone E.D."/>
            <person name="Koren S."/>
            <person name="Silverstein K.A.T."/>
            <person name="Beckman K.B."/>
            <person name="Gohl D.M."/>
        </authorList>
    </citation>
    <scope>NUCLEOTIDE SEQUENCE</scope>
    <source>
        <strain evidence="1">Duluth1</strain>
        <tissue evidence="1">Whole animal</tissue>
    </source>
</reference>
<keyword evidence="2" id="KW-1185">Reference proteome</keyword>
<evidence type="ECO:0000313" key="2">
    <source>
        <dbReference type="Proteomes" id="UP000828390"/>
    </source>
</evidence>
<dbReference type="Proteomes" id="UP000828390">
    <property type="component" value="Unassembled WGS sequence"/>
</dbReference>
<comment type="caution">
    <text evidence="1">The sequence shown here is derived from an EMBL/GenBank/DDBJ whole genome shotgun (WGS) entry which is preliminary data.</text>
</comment>
<reference evidence="1" key="2">
    <citation type="submission" date="2020-11" db="EMBL/GenBank/DDBJ databases">
        <authorList>
            <person name="McCartney M.A."/>
            <person name="Auch B."/>
            <person name="Kono T."/>
            <person name="Mallez S."/>
            <person name="Becker A."/>
            <person name="Gohl D.M."/>
            <person name="Silverstein K.A.T."/>
            <person name="Koren S."/>
            <person name="Bechman K.B."/>
            <person name="Herman A."/>
            <person name="Abrahante J.E."/>
            <person name="Garbe J."/>
        </authorList>
    </citation>
    <scope>NUCLEOTIDE SEQUENCE</scope>
    <source>
        <strain evidence="1">Duluth1</strain>
        <tissue evidence="1">Whole animal</tissue>
    </source>
</reference>